<dbReference type="SMART" id="SM00642">
    <property type="entry name" value="Aamy"/>
    <property type="match status" value="1"/>
</dbReference>
<dbReference type="HOGENOM" id="CLU_007635_1_1_5"/>
<evidence type="ECO:0000313" key="10">
    <source>
        <dbReference type="Proteomes" id="UP000001695"/>
    </source>
</evidence>
<dbReference type="GO" id="GO:0005975">
    <property type="term" value="P:carbohydrate metabolic process"/>
    <property type="evidence" value="ECO:0007669"/>
    <property type="project" value="InterPro"/>
</dbReference>
<protein>
    <recommendedName>
        <fullName evidence="3">maltose alpha-D-glucosyltransferase</fullName>
        <ecNumber evidence="3">5.4.99.16</ecNumber>
    </recommendedName>
    <alternativeName>
        <fullName evidence="7">Maltose alpha-D-glucosyltransferase</fullName>
    </alternativeName>
</protein>
<evidence type="ECO:0000256" key="6">
    <source>
        <dbReference type="ARBA" id="ARBA00023235"/>
    </source>
</evidence>
<reference evidence="9 10" key="2">
    <citation type="journal article" date="2010" name="J. Bacteriol.">
        <title>Complete genome sequence of Beijerinckia indica subsp. indica.</title>
        <authorList>
            <person name="Tamas I."/>
            <person name="Dedysh S.N."/>
            <person name="Liesack W."/>
            <person name="Stott M.B."/>
            <person name="Alam M."/>
            <person name="Murrell J.C."/>
            <person name="Dunfield P.F."/>
        </authorList>
    </citation>
    <scope>NUCLEOTIDE SEQUENCE [LARGE SCALE GENOMIC DNA]</scope>
    <source>
        <strain evidence="10">ATCC 9039 / DSM 1715 / NCIMB 8712</strain>
    </source>
</reference>
<dbReference type="Pfam" id="PF00128">
    <property type="entry name" value="Alpha-amylase"/>
    <property type="match status" value="2"/>
</dbReference>
<dbReference type="eggNOG" id="COG3281">
    <property type="taxonomic scope" value="Bacteria"/>
</dbReference>
<dbReference type="FunFam" id="3.20.20.80:FF:000055">
    <property type="entry name" value="Trehalose synthase"/>
    <property type="match status" value="1"/>
</dbReference>
<sequence>MIDRNDVSWYRDAIIYQLHVKSFYDHDNDGMGDFKGLTAKLDYIKDLGATAIWLMPFYPSPLRDDGYDISDYRTINPAYGGLRDFRRFVREAHERDLRVITELVINHTSDQHPWFQRARAAKPGSAARNFYVFAENDHRYKDAGIVFLDTEKSNWTWDDEAKAFYWHRFYAHQPDLNFDNPRVIEAVLDIMVFWLDMGVDGLRLDAIPYLIEREGTNCENLPETHAIIKKIRAALDARYSDRMLLAEANLWPEETAQYFGDGDECHMAFHFPLMPRIYMALAQEDRHPITDIMRQTPDIPESAQWAIFLRNHDEMTLAMVTDKERDYLWSFYAADQRARINLGIRRRLAPLLGNDRRKIELLNSLLHSMPGTPVLYYGDEIGMGDNIYLGDRDGVRTPMQWSVDRNGGFSRVDPAKLFLPAIQDPIYGYSAINVEAQLASTTSLLNWTRRLIAVRRSHAAFGRGSLRFLYPSNRRVLAYLRLHEGETLLCVVNVSGSAQAVELDLAEFKNAVPVELMGGVLFPPIGTTPYLLTLAAYGFFWFRLEPVEALRDQMKVRPTPELFTLVATGKLETILAGRELAAFERTVAPRFLVSRPWFDNSERKISSVNVRDFAILRNVHQGRFILPLLDVDFDNGSAQAYFTPFAAEAGTEDENALTHGVAVLRRAAETGLLYDADVNPAFAIAMIDALRSEAVMTTPKSNRFVFRPTKLLADRLDAEADLTALSVHRLETEDDKIALALSNRLILKINHRLHEGVEPEIETSLFLSSTALFTNMPALLGTIEYVDKEGNRTALAILQSFIRSQGDAWRWTLHALKRVLETQALAPTSTQSETAPPDSFATYVPHMRRLGQRTAELHKALAVETDDQAFAAEPLTFKDVEAAAARARSLAERAFTHLERLKRQASVTEETSNACMALLHRQQDCFALIERLTQPPVGAIKIRIHGDYHLGQLLVVKDDVVILNFEANSARTIAERRTKASPLLDVADMVRSFAYAVETARRDLARQLPGTTVASELAKERLRFSRVFIDAYMEAATDSAIWIKDQPTRIRLLRLFFLSKALSALDHEALNRPDWIALPIEGVLLLLDETSELA</sequence>
<dbReference type="KEGG" id="bid:Bind_3014"/>
<dbReference type="GO" id="GO:0047471">
    <property type="term" value="F:maltose alpha-D-glucosyltransferase activity"/>
    <property type="evidence" value="ECO:0007669"/>
    <property type="project" value="UniProtKB-EC"/>
</dbReference>
<keyword evidence="4" id="KW-0479">Metal-binding</keyword>
<evidence type="ECO:0000256" key="4">
    <source>
        <dbReference type="ARBA" id="ARBA00022723"/>
    </source>
</evidence>
<dbReference type="Gene3D" id="3.90.400.10">
    <property type="entry name" value="Oligo-1,6-glucosidase, Domain 2"/>
    <property type="match status" value="1"/>
</dbReference>
<dbReference type="Pfam" id="PF16657">
    <property type="entry name" value="Malt_amylase_C"/>
    <property type="match status" value="1"/>
</dbReference>
<dbReference type="Gene3D" id="3.20.20.80">
    <property type="entry name" value="Glycosidases"/>
    <property type="match status" value="1"/>
</dbReference>
<dbReference type="InterPro" id="IPR013780">
    <property type="entry name" value="Glyco_hydro_b"/>
</dbReference>
<evidence type="ECO:0000256" key="5">
    <source>
        <dbReference type="ARBA" id="ARBA00022837"/>
    </source>
</evidence>
<dbReference type="PANTHER" id="PTHR10357">
    <property type="entry name" value="ALPHA-AMYLASE FAMILY MEMBER"/>
    <property type="match status" value="1"/>
</dbReference>
<reference evidence="10" key="1">
    <citation type="submission" date="2008-03" db="EMBL/GenBank/DDBJ databases">
        <title>Complete sequence of chromosome of Beijerinckia indica subsp. indica ATCC 9039.</title>
        <authorList>
            <consortium name="US DOE Joint Genome Institute"/>
            <person name="Copeland A."/>
            <person name="Lucas S."/>
            <person name="Lapidus A."/>
            <person name="Glavina del Rio T."/>
            <person name="Dalin E."/>
            <person name="Tice H."/>
            <person name="Bruce D."/>
            <person name="Goodwin L."/>
            <person name="Pitluck S."/>
            <person name="LaButti K."/>
            <person name="Schmutz J."/>
            <person name="Larimer F."/>
            <person name="Land M."/>
            <person name="Hauser L."/>
            <person name="Kyrpides N."/>
            <person name="Mikhailova N."/>
            <person name="Dunfield P.F."/>
            <person name="Dedysh S.N."/>
            <person name="Liesack W."/>
            <person name="Saw J.H."/>
            <person name="Alam M."/>
            <person name="Chen Y."/>
            <person name="Murrell J.C."/>
            <person name="Richardson P."/>
        </authorList>
    </citation>
    <scope>NUCLEOTIDE SEQUENCE [LARGE SCALE GENOMIC DNA]</scope>
    <source>
        <strain evidence="10">ATCC 9039 / DSM 1715 / NCIMB 8712</strain>
    </source>
</reference>
<keyword evidence="6" id="KW-0413">Isomerase</keyword>
<dbReference type="PANTHER" id="PTHR10357:SF219">
    <property type="entry name" value="MALTOSE ALPHA-D-GLUCOSYLTRANSFERASE"/>
    <property type="match status" value="1"/>
</dbReference>
<evidence type="ECO:0000313" key="9">
    <source>
        <dbReference type="EMBL" id="ACB96576.1"/>
    </source>
</evidence>
<dbReference type="OrthoDB" id="9805159at2"/>
<dbReference type="InterPro" id="IPR006047">
    <property type="entry name" value="GH13_cat_dom"/>
</dbReference>
<dbReference type="InterPro" id="IPR017853">
    <property type="entry name" value="GH"/>
</dbReference>
<dbReference type="NCBIfam" id="TIGR02456">
    <property type="entry name" value="treS_nterm"/>
    <property type="match status" value="1"/>
</dbReference>
<comment type="catalytic activity">
    <reaction evidence="1">
        <text>D-maltose = alpha,alpha-trehalose</text>
        <dbReference type="Rhea" id="RHEA:15145"/>
        <dbReference type="ChEBI" id="CHEBI:16551"/>
        <dbReference type="ChEBI" id="CHEBI:17306"/>
        <dbReference type="EC" id="5.4.99.16"/>
    </reaction>
</comment>
<keyword evidence="5" id="KW-0106">Calcium</keyword>
<dbReference type="CDD" id="cd11334">
    <property type="entry name" value="AmyAc_TreS"/>
    <property type="match status" value="1"/>
</dbReference>
<dbReference type="InterPro" id="IPR012810">
    <property type="entry name" value="TreS/a-amylase_N"/>
</dbReference>
<dbReference type="SUPFAM" id="SSF51011">
    <property type="entry name" value="Glycosyl hydrolase domain"/>
    <property type="match status" value="1"/>
</dbReference>
<dbReference type="GO" id="GO:0046872">
    <property type="term" value="F:metal ion binding"/>
    <property type="evidence" value="ECO:0007669"/>
    <property type="project" value="UniProtKB-KW"/>
</dbReference>
<proteinExistence type="inferred from homology"/>
<feature type="domain" description="Glycosyl hydrolase family 13 catalytic" evidence="8">
    <location>
        <begin position="17"/>
        <end position="416"/>
    </location>
</feature>
<dbReference type="CAZy" id="GH13">
    <property type="family name" value="Glycoside Hydrolase Family 13"/>
</dbReference>
<dbReference type="InterPro" id="IPR032091">
    <property type="entry name" value="Malt_amylase-like_C"/>
</dbReference>
<dbReference type="eggNOG" id="COG0366">
    <property type="taxonomic scope" value="Bacteria"/>
</dbReference>
<name>B2IBF0_BEII9</name>
<organism evidence="9 10">
    <name type="scientific">Beijerinckia indica subsp. indica (strain ATCC 9039 / DSM 1715 / NCIMB 8712)</name>
    <dbReference type="NCBI Taxonomy" id="395963"/>
    <lineage>
        <taxon>Bacteria</taxon>
        <taxon>Pseudomonadati</taxon>
        <taxon>Pseudomonadota</taxon>
        <taxon>Alphaproteobacteria</taxon>
        <taxon>Hyphomicrobiales</taxon>
        <taxon>Beijerinckiaceae</taxon>
        <taxon>Beijerinckia</taxon>
    </lineage>
</organism>
<comment type="similarity">
    <text evidence="2">Belongs to the glycosyl hydrolase 13 family. TreS subfamily.</text>
</comment>
<evidence type="ECO:0000256" key="2">
    <source>
        <dbReference type="ARBA" id="ARBA00005496"/>
    </source>
</evidence>
<dbReference type="SUPFAM" id="SSF56112">
    <property type="entry name" value="Protein kinase-like (PK-like)"/>
    <property type="match status" value="1"/>
</dbReference>
<dbReference type="AlphaFoldDB" id="B2IBF0"/>
<dbReference type="SUPFAM" id="SSF51445">
    <property type="entry name" value="(Trans)glycosidases"/>
    <property type="match status" value="1"/>
</dbReference>
<dbReference type="RefSeq" id="WP_012385925.1">
    <property type="nucleotide sequence ID" value="NC_010581.1"/>
</dbReference>
<dbReference type="Gene3D" id="2.60.40.1180">
    <property type="entry name" value="Golgi alpha-mannosidase II"/>
    <property type="match status" value="1"/>
</dbReference>
<dbReference type="InterPro" id="IPR011009">
    <property type="entry name" value="Kinase-like_dom_sf"/>
</dbReference>
<evidence type="ECO:0000259" key="8">
    <source>
        <dbReference type="SMART" id="SM00642"/>
    </source>
</evidence>
<evidence type="ECO:0000256" key="1">
    <source>
        <dbReference type="ARBA" id="ARBA00001595"/>
    </source>
</evidence>
<evidence type="ECO:0000256" key="3">
    <source>
        <dbReference type="ARBA" id="ARBA00012619"/>
    </source>
</evidence>
<keyword evidence="10" id="KW-1185">Reference proteome</keyword>
<dbReference type="EC" id="5.4.99.16" evidence="3"/>
<dbReference type="Proteomes" id="UP000001695">
    <property type="component" value="Chromosome"/>
</dbReference>
<evidence type="ECO:0000256" key="7">
    <source>
        <dbReference type="ARBA" id="ARBA00031378"/>
    </source>
</evidence>
<accession>B2IBF0</accession>
<dbReference type="EMBL" id="CP001016">
    <property type="protein sequence ID" value="ACB96576.1"/>
    <property type="molecule type" value="Genomic_DNA"/>
</dbReference>
<dbReference type="InterPro" id="IPR045857">
    <property type="entry name" value="O16G_dom_2"/>
</dbReference>
<dbReference type="Gene3D" id="3.90.1200.10">
    <property type="match status" value="1"/>
</dbReference>
<dbReference type="STRING" id="395963.Bind_3014"/>
<gene>
    <name evidence="9" type="ordered locus">Bind_3014</name>
</gene>